<dbReference type="SUPFAM" id="SSF53474">
    <property type="entry name" value="alpha/beta-Hydrolases"/>
    <property type="match status" value="1"/>
</dbReference>
<evidence type="ECO:0000313" key="2">
    <source>
        <dbReference type="Proteomes" id="UP001319883"/>
    </source>
</evidence>
<dbReference type="RefSeq" id="WP_224415039.1">
    <property type="nucleotide sequence ID" value="NZ_JAGXFC010000001.1"/>
</dbReference>
<evidence type="ECO:0008006" key="3">
    <source>
        <dbReference type="Google" id="ProtNLM"/>
    </source>
</evidence>
<protein>
    <recommendedName>
        <fullName evidence="3">Alpha/beta hydrolase</fullName>
    </recommendedName>
</protein>
<dbReference type="Gene3D" id="3.40.50.1820">
    <property type="entry name" value="alpha/beta hydrolase"/>
    <property type="match status" value="1"/>
</dbReference>
<dbReference type="Proteomes" id="UP001319883">
    <property type="component" value="Unassembled WGS sequence"/>
</dbReference>
<organism evidence="1 2">
    <name type="scientific">Modicisalibacter tunisiensis</name>
    <dbReference type="NCBI Taxonomy" id="390637"/>
    <lineage>
        <taxon>Bacteria</taxon>
        <taxon>Pseudomonadati</taxon>
        <taxon>Pseudomonadota</taxon>
        <taxon>Gammaproteobacteria</taxon>
        <taxon>Oceanospirillales</taxon>
        <taxon>Halomonadaceae</taxon>
        <taxon>Modicisalibacter</taxon>
    </lineage>
</organism>
<evidence type="ECO:0000313" key="1">
    <source>
        <dbReference type="EMBL" id="MBZ9568291.1"/>
    </source>
</evidence>
<reference evidence="1 2" key="1">
    <citation type="submission" date="2021-05" db="EMBL/GenBank/DDBJ databases">
        <title>Petroleum and Energy Research Collection (APPE): ex situ preservation of microbial diversity associated with the oil industry and exploitation of its biotechnological potential.</title>
        <authorList>
            <person name="Paixao C.T.M."/>
            <person name="Gomes M.B."/>
            <person name="Oliveira V.M."/>
        </authorList>
    </citation>
    <scope>NUCLEOTIDE SEQUENCE [LARGE SCALE GENOMIC DNA]</scope>
    <source>
        <strain evidence="1 2">LIT2</strain>
    </source>
</reference>
<name>A0ABS7X085_9GAMM</name>
<keyword evidence="2" id="KW-1185">Reference proteome</keyword>
<comment type="caution">
    <text evidence="1">The sequence shown here is derived from an EMBL/GenBank/DDBJ whole genome shotgun (WGS) entry which is preliminary data.</text>
</comment>
<gene>
    <name evidence="1" type="ORF">KGQ91_11485</name>
</gene>
<proteinExistence type="predicted"/>
<sequence>MHNIFEDDLVKVSISKNPKGMKKKACICFSGVGFSLGGIEIQKEEFKNATESEISIFIIDKKRTWGNSIDLDFIASLLRPYIYEKEVFLLGNSMGGFIAIIFSSIVKAKSCICFSPQFSIDESLVAENRWKNYTRKIEYIKYREINSYFSENTLYYLFFGDHSDEEKHWDKIKTQENIHIFILEQEEHNVARRLKENSLLYKIIENCFFLEKKESIKKLLYLAKT</sequence>
<dbReference type="EMBL" id="JAGXFD010000001">
    <property type="protein sequence ID" value="MBZ9568291.1"/>
    <property type="molecule type" value="Genomic_DNA"/>
</dbReference>
<dbReference type="InterPro" id="IPR029058">
    <property type="entry name" value="AB_hydrolase_fold"/>
</dbReference>
<accession>A0ABS7X085</accession>